<dbReference type="InterPro" id="IPR009057">
    <property type="entry name" value="Homeodomain-like_sf"/>
</dbReference>
<dbReference type="InterPro" id="IPR002818">
    <property type="entry name" value="DJ-1/PfpI"/>
</dbReference>
<sequence length="314" mass="34353">MQRIGFVVAAGFQLVGLAAQSVFEYANLAAGRPAYAVSLLSENGGLVPTSSGLMLQTEAFSDAAFDTLIFVGGNDANPELTSGLLDFARQSMHRVRRLASACSGVTVLAAAGVLDRRRVTTHWFIARELQQRYPAIRMEEDRIFIIDGPIWTSAGATAALDLALAMVEKDLGAELARSTAHKLVMHHKRTGGQSQHSEMLALSPKSDRIQNAIAYAEKNLRAPLSVEKLAEVANLSPRQFSRAFQEETGQSPAKAIEKLRLESARLMLEQSRHPIEVVARETGFADLRRMRDAFTRHFGQPPLAMRRAMRAATA</sequence>
<keyword evidence="5" id="KW-1185">Reference proteome</keyword>
<dbReference type="GO" id="GO:0043565">
    <property type="term" value="F:sequence-specific DNA binding"/>
    <property type="evidence" value="ECO:0007669"/>
    <property type="project" value="InterPro"/>
</dbReference>
<protein>
    <submittedName>
        <fullName evidence="4">Helix-turn-helix domain-containing protein</fullName>
    </submittedName>
</protein>
<dbReference type="RefSeq" id="WP_135202565.1">
    <property type="nucleotide sequence ID" value="NZ_SPVG01000166.1"/>
</dbReference>
<evidence type="ECO:0000256" key="2">
    <source>
        <dbReference type="ARBA" id="ARBA00023163"/>
    </source>
</evidence>
<evidence type="ECO:0000313" key="4">
    <source>
        <dbReference type="EMBL" id="TFW19591.1"/>
    </source>
</evidence>
<reference evidence="4 5" key="1">
    <citation type="submission" date="2019-03" db="EMBL/GenBank/DDBJ databases">
        <title>Draft Genome Sequence of Duganella callidus sp. nov., a Novel Duganella Species Isolated from Cultivated Soil.</title>
        <authorList>
            <person name="Raths R."/>
            <person name="Peta V."/>
            <person name="Bucking H."/>
        </authorList>
    </citation>
    <scope>NUCLEOTIDE SEQUENCE [LARGE SCALE GENOMIC DNA]</scope>
    <source>
        <strain evidence="4 5">DN04</strain>
    </source>
</reference>
<feature type="domain" description="HTH araC/xylS-type" evidence="3">
    <location>
        <begin position="210"/>
        <end position="308"/>
    </location>
</feature>
<dbReference type="SMART" id="SM00342">
    <property type="entry name" value="HTH_ARAC"/>
    <property type="match status" value="1"/>
</dbReference>
<evidence type="ECO:0000313" key="5">
    <source>
        <dbReference type="Proteomes" id="UP000297729"/>
    </source>
</evidence>
<organism evidence="4 5">
    <name type="scientific">Duganella callida</name>
    <dbReference type="NCBI Taxonomy" id="2561932"/>
    <lineage>
        <taxon>Bacteria</taxon>
        <taxon>Pseudomonadati</taxon>
        <taxon>Pseudomonadota</taxon>
        <taxon>Betaproteobacteria</taxon>
        <taxon>Burkholderiales</taxon>
        <taxon>Oxalobacteraceae</taxon>
        <taxon>Telluria group</taxon>
        <taxon>Duganella</taxon>
    </lineage>
</organism>
<dbReference type="Pfam" id="PF12833">
    <property type="entry name" value="HTH_18"/>
    <property type="match status" value="1"/>
</dbReference>
<gene>
    <name evidence="4" type="ORF">E4L98_16065</name>
</gene>
<dbReference type="InterPro" id="IPR029062">
    <property type="entry name" value="Class_I_gatase-like"/>
</dbReference>
<keyword evidence="2" id="KW-0804">Transcription</keyword>
<proteinExistence type="predicted"/>
<dbReference type="SUPFAM" id="SSF52317">
    <property type="entry name" value="Class I glutamine amidotransferase-like"/>
    <property type="match status" value="1"/>
</dbReference>
<dbReference type="InterPro" id="IPR018060">
    <property type="entry name" value="HTH_AraC"/>
</dbReference>
<dbReference type="PANTHER" id="PTHR43130">
    <property type="entry name" value="ARAC-FAMILY TRANSCRIPTIONAL REGULATOR"/>
    <property type="match status" value="1"/>
</dbReference>
<dbReference type="EMBL" id="SPVG01000166">
    <property type="protein sequence ID" value="TFW19591.1"/>
    <property type="molecule type" value="Genomic_DNA"/>
</dbReference>
<dbReference type="GO" id="GO:0003700">
    <property type="term" value="F:DNA-binding transcription factor activity"/>
    <property type="evidence" value="ECO:0007669"/>
    <property type="project" value="InterPro"/>
</dbReference>
<dbReference type="CDD" id="cd03137">
    <property type="entry name" value="GATase1_AraC_1"/>
    <property type="match status" value="1"/>
</dbReference>
<dbReference type="InterPro" id="IPR052158">
    <property type="entry name" value="INH-QAR"/>
</dbReference>
<accession>A0A4Y9SBS8</accession>
<dbReference type="SUPFAM" id="SSF46689">
    <property type="entry name" value="Homeodomain-like"/>
    <property type="match status" value="2"/>
</dbReference>
<dbReference type="Pfam" id="PF01965">
    <property type="entry name" value="DJ-1_PfpI"/>
    <property type="match status" value="1"/>
</dbReference>
<evidence type="ECO:0000256" key="1">
    <source>
        <dbReference type="ARBA" id="ARBA00023015"/>
    </source>
</evidence>
<dbReference type="PROSITE" id="PS01124">
    <property type="entry name" value="HTH_ARAC_FAMILY_2"/>
    <property type="match status" value="1"/>
</dbReference>
<evidence type="ECO:0000259" key="3">
    <source>
        <dbReference type="PROSITE" id="PS01124"/>
    </source>
</evidence>
<dbReference type="Gene3D" id="3.40.50.880">
    <property type="match status" value="1"/>
</dbReference>
<name>A0A4Y9SBS8_9BURK</name>
<comment type="caution">
    <text evidence="4">The sequence shown here is derived from an EMBL/GenBank/DDBJ whole genome shotgun (WGS) entry which is preliminary data.</text>
</comment>
<dbReference type="AlphaFoldDB" id="A0A4Y9SBS8"/>
<dbReference type="PANTHER" id="PTHR43130:SF3">
    <property type="entry name" value="HTH-TYPE TRANSCRIPTIONAL REGULATOR RV1931C"/>
    <property type="match status" value="1"/>
</dbReference>
<dbReference type="Gene3D" id="1.10.10.60">
    <property type="entry name" value="Homeodomain-like"/>
    <property type="match status" value="1"/>
</dbReference>
<keyword evidence="1" id="KW-0805">Transcription regulation</keyword>
<dbReference type="Proteomes" id="UP000297729">
    <property type="component" value="Unassembled WGS sequence"/>
</dbReference>
<dbReference type="OrthoDB" id="9794896at2"/>